<dbReference type="GO" id="GO:0016709">
    <property type="term" value="F:oxidoreductase activity, acting on paired donors, with incorporation or reduction of molecular oxygen, NAD(P)H as one donor, and incorporation of one atom of oxygen"/>
    <property type="evidence" value="ECO:0007669"/>
    <property type="project" value="UniProtKB-ARBA"/>
</dbReference>
<dbReference type="Proteomes" id="UP000772434">
    <property type="component" value="Unassembled WGS sequence"/>
</dbReference>
<organism evidence="6 7">
    <name type="scientific">Rhodocollybia butyracea</name>
    <dbReference type="NCBI Taxonomy" id="206335"/>
    <lineage>
        <taxon>Eukaryota</taxon>
        <taxon>Fungi</taxon>
        <taxon>Dikarya</taxon>
        <taxon>Basidiomycota</taxon>
        <taxon>Agaricomycotina</taxon>
        <taxon>Agaricomycetes</taxon>
        <taxon>Agaricomycetidae</taxon>
        <taxon>Agaricales</taxon>
        <taxon>Marasmiineae</taxon>
        <taxon>Omphalotaceae</taxon>
        <taxon>Rhodocollybia</taxon>
    </lineage>
</organism>
<dbReference type="Gene3D" id="3.50.50.60">
    <property type="entry name" value="FAD/NAD(P)-binding domain"/>
    <property type="match status" value="2"/>
</dbReference>
<comment type="cofactor">
    <cofactor evidence="1">
        <name>FAD</name>
        <dbReference type="ChEBI" id="CHEBI:57692"/>
    </cofactor>
</comment>
<dbReference type="Pfam" id="PF01494">
    <property type="entry name" value="FAD_binding_3"/>
    <property type="match status" value="2"/>
</dbReference>
<dbReference type="EMBL" id="JADNRY010000733">
    <property type="protein sequence ID" value="KAF9028523.1"/>
    <property type="molecule type" value="Genomic_DNA"/>
</dbReference>
<reference evidence="6" key="1">
    <citation type="submission" date="2020-11" db="EMBL/GenBank/DDBJ databases">
        <authorList>
            <consortium name="DOE Joint Genome Institute"/>
            <person name="Ahrendt S."/>
            <person name="Riley R."/>
            <person name="Andreopoulos W."/>
            <person name="Labutti K."/>
            <person name="Pangilinan J."/>
            <person name="Ruiz-Duenas F.J."/>
            <person name="Barrasa J.M."/>
            <person name="Sanchez-Garcia M."/>
            <person name="Camarero S."/>
            <person name="Miyauchi S."/>
            <person name="Serrano A."/>
            <person name="Linde D."/>
            <person name="Babiker R."/>
            <person name="Drula E."/>
            <person name="Ayuso-Fernandez I."/>
            <person name="Pacheco R."/>
            <person name="Padilla G."/>
            <person name="Ferreira P."/>
            <person name="Barriuso J."/>
            <person name="Kellner H."/>
            <person name="Castanera R."/>
            <person name="Alfaro M."/>
            <person name="Ramirez L."/>
            <person name="Pisabarro A.G."/>
            <person name="Kuo A."/>
            <person name="Tritt A."/>
            <person name="Lipzen A."/>
            <person name="He G."/>
            <person name="Yan M."/>
            <person name="Ng V."/>
            <person name="Cullen D."/>
            <person name="Martin F."/>
            <person name="Rosso M.-N."/>
            <person name="Henrissat B."/>
            <person name="Hibbett D."/>
            <person name="Martinez A.T."/>
            <person name="Grigoriev I.V."/>
        </authorList>
    </citation>
    <scope>NUCLEOTIDE SEQUENCE</scope>
    <source>
        <strain evidence="6">AH 40177</strain>
    </source>
</reference>
<dbReference type="GO" id="GO:0071949">
    <property type="term" value="F:FAD binding"/>
    <property type="evidence" value="ECO:0007669"/>
    <property type="project" value="InterPro"/>
</dbReference>
<evidence type="ECO:0000313" key="7">
    <source>
        <dbReference type="Proteomes" id="UP000772434"/>
    </source>
</evidence>
<evidence type="ECO:0000256" key="3">
    <source>
        <dbReference type="ARBA" id="ARBA00022827"/>
    </source>
</evidence>
<dbReference type="OrthoDB" id="2690153at2759"/>
<comment type="caution">
    <text evidence="6">The sequence shown here is derived from an EMBL/GenBank/DDBJ whole genome shotgun (WGS) entry which is preliminary data.</text>
</comment>
<dbReference type="PANTHER" id="PTHR43004">
    <property type="entry name" value="TRK SYSTEM POTASSIUM UPTAKE PROTEIN"/>
    <property type="match status" value="1"/>
</dbReference>
<dbReference type="Gene3D" id="3.30.9.10">
    <property type="entry name" value="D-Amino Acid Oxidase, subunit A, domain 2"/>
    <property type="match status" value="1"/>
</dbReference>
<keyword evidence="2" id="KW-0285">Flavoprotein</keyword>
<evidence type="ECO:0000256" key="1">
    <source>
        <dbReference type="ARBA" id="ARBA00001974"/>
    </source>
</evidence>
<keyword evidence="7" id="KW-1185">Reference proteome</keyword>
<protein>
    <submittedName>
        <fullName evidence="6">FAD binding domain-containing protein</fullName>
    </submittedName>
</protein>
<evidence type="ECO:0000256" key="2">
    <source>
        <dbReference type="ARBA" id="ARBA00022630"/>
    </source>
</evidence>
<accession>A0A9P5P6F9</accession>
<proteinExistence type="predicted"/>
<dbReference type="AlphaFoldDB" id="A0A9P5P6F9"/>
<feature type="domain" description="FAD-binding" evidence="5">
    <location>
        <begin position="656"/>
        <end position="747"/>
    </location>
</feature>
<dbReference type="InterPro" id="IPR036188">
    <property type="entry name" value="FAD/NAD-bd_sf"/>
</dbReference>
<dbReference type="InterPro" id="IPR002938">
    <property type="entry name" value="FAD-bd"/>
</dbReference>
<keyword evidence="4" id="KW-0560">Oxidoreductase</keyword>
<dbReference type="InterPro" id="IPR050641">
    <property type="entry name" value="RIFMO-like"/>
</dbReference>
<evidence type="ECO:0000259" key="5">
    <source>
        <dbReference type="Pfam" id="PF01494"/>
    </source>
</evidence>
<dbReference type="PANTHER" id="PTHR43004:SF19">
    <property type="entry name" value="BINDING MONOOXYGENASE, PUTATIVE (JCVI)-RELATED"/>
    <property type="match status" value="1"/>
</dbReference>
<dbReference type="SUPFAM" id="SSF51905">
    <property type="entry name" value="FAD/NAD(P)-binding domain"/>
    <property type="match status" value="2"/>
</dbReference>
<keyword evidence="3" id="KW-0274">FAD</keyword>
<evidence type="ECO:0000313" key="6">
    <source>
        <dbReference type="EMBL" id="KAF9028523.1"/>
    </source>
</evidence>
<dbReference type="PRINTS" id="PR00420">
    <property type="entry name" value="RNGMNOXGNASE"/>
</dbReference>
<sequence>MSQNNVLIVGAGPTGLSLALLLLRNGLSVRIIEKQLQFHPGERGAGIMCRTLELYKLLGILPDILKQSTPCAEYIGYRSSPDDGEPPRLAPFMEHMEDTQARPMHNPRMLGQNLHEQILREHILADYGVEVELGTELRSFEQYADHVVAHTVKTVNSKEENFNVDWLIGADGARSVVRKHLGLTFFGETPTEMEAVIGDIHVVGDSVKDDQILNGWTIWGQFNSGIAVSMRAVPGQNLFNFIIRSQQGMLDVDKVVSSREELIKLFYKVTGRTDIQFGELVRMGVWRPNIRMVNEFGKGRVFVAGDAGHVHSPTGAQGMNSGVQDSFNLAWKLALVHKGLSPQFILGSYSQERLRVIASTLNKTTELFAKEFSGKQQQTQPTQYFTRGYELRMLGINYRDSTLVLDEKNLENDTEAVDAYRSGDNGVVQGGDRAPDAPSLTHLGHTIGTTLFDTFKSNHHTALIFPGSGDQVPQVKQALETFREYPAGLVKTVLILPGFSCFGILSELSDMAVVDTQGYAHKNYAIEQDEATVVIASTPPYYSYAMVYRCASLKSCTVSSRRPRSWNNGQSSPPIALSRIHRDIDFIPSVELWNYTRSLAYYQTCSSKARYRLTISVINLRPMMASPHVHHFYLKKTENTPARPFFSFKFPLLLINLFTWHNPLFLGQNIHERILREHIFADYGVQVELGTELRSFEQHADHVVAHVVKTADLKEEGMKVDWLNGAGGTQSTVRKQLGLTFVGDSPTEMEAILSDIHIVGRLH</sequence>
<feature type="domain" description="FAD-binding" evidence="5">
    <location>
        <begin position="5"/>
        <end position="362"/>
    </location>
</feature>
<evidence type="ECO:0000256" key="4">
    <source>
        <dbReference type="ARBA" id="ARBA00023002"/>
    </source>
</evidence>
<gene>
    <name evidence="6" type="ORF">BDP27DRAFT_1456265</name>
</gene>
<name>A0A9P5P6F9_9AGAR</name>